<dbReference type="InterPro" id="IPR050275">
    <property type="entry name" value="PGM_Phosphatase"/>
</dbReference>
<sequence length="186" mass="22039">MELTLIRHLPTDWNEKGVLQGNRDIPILEISDENKQTIEKNKQQLRHEYSLVLTSELIRTQHTARAYGYNRFEIEPLLNELDFGEFEGKEKQKLIDTHKENWFTNPREITLGESIANLETRVITFIEKYKDYDSLLVFGHGSWIRACLSYYRFGNINRMNHLEIKNNQLLTIEVGEEELQIGRHHI</sequence>
<dbReference type="SMART" id="SM00855">
    <property type="entry name" value="PGAM"/>
    <property type="match status" value="1"/>
</dbReference>
<name>A0A4S3PLQ4_9BACI</name>
<dbReference type="GO" id="GO:0005737">
    <property type="term" value="C:cytoplasm"/>
    <property type="evidence" value="ECO:0007669"/>
    <property type="project" value="TreeGrafter"/>
</dbReference>
<dbReference type="AlphaFoldDB" id="A0A4S3PLQ4"/>
<keyword evidence="2" id="KW-1185">Reference proteome</keyword>
<evidence type="ECO:0000313" key="1">
    <source>
        <dbReference type="EMBL" id="THE10379.1"/>
    </source>
</evidence>
<protein>
    <submittedName>
        <fullName evidence="1">Histidine phosphatase family protein</fullName>
    </submittedName>
</protein>
<dbReference type="Gene3D" id="3.40.50.1240">
    <property type="entry name" value="Phosphoglycerate mutase-like"/>
    <property type="match status" value="1"/>
</dbReference>
<dbReference type="PANTHER" id="PTHR48100:SF59">
    <property type="entry name" value="ADENOSYLCOBALAMIN_ALPHA-RIBAZOLE PHOSPHATASE"/>
    <property type="match status" value="1"/>
</dbReference>
<dbReference type="PANTHER" id="PTHR48100">
    <property type="entry name" value="BROAD-SPECIFICITY PHOSPHATASE YOR283W-RELATED"/>
    <property type="match status" value="1"/>
</dbReference>
<dbReference type="InterPro" id="IPR013078">
    <property type="entry name" value="His_Pase_superF_clade-1"/>
</dbReference>
<dbReference type="EMBL" id="SLUB01000048">
    <property type="protein sequence ID" value="THE10379.1"/>
    <property type="molecule type" value="Genomic_DNA"/>
</dbReference>
<reference evidence="1 2" key="1">
    <citation type="journal article" date="2019" name="Indoor Air">
        <title>Impacts of indoor surface finishes on bacterial viability.</title>
        <authorList>
            <person name="Hu J."/>
            <person name="Maamar S.B."/>
            <person name="Glawe A.J."/>
            <person name="Gottel N."/>
            <person name="Gilbert J.A."/>
            <person name="Hartmann E.M."/>
        </authorList>
    </citation>
    <scope>NUCLEOTIDE SEQUENCE [LARGE SCALE GENOMIC DNA]</scope>
    <source>
        <strain evidence="1 2">AF060A6</strain>
    </source>
</reference>
<dbReference type="SUPFAM" id="SSF53254">
    <property type="entry name" value="Phosphoglycerate mutase-like"/>
    <property type="match status" value="1"/>
</dbReference>
<organism evidence="1 2">
    <name type="scientific">Bacillus timonensis</name>
    <dbReference type="NCBI Taxonomy" id="1033734"/>
    <lineage>
        <taxon>Bacteria</taxon>
        <taxon>Bacillati</taxon>
        <taxon>Bacillota</taxon>
        <taxon>Bacilli</taxon>
        <taxon>Bacillales</taxon>
        <taxon>Bacillaceae</taxon>
        <taxon>Bacillus</taxon>
    </lineage>
</organism>
<dbReference type="InterPro" id="IPR029033">
    <property type="entry name" value="His_PPase_superfam"/>
</dbReference>
<dbReference type="Pfam" id="PF00300">
    <property type="entry name" value="His_Phos_1"/>
    <property type="match status" value="1"/>
</dbReference>
<dbReference type="OrthoDB" id="9782128at2"/>
<dbReference type="RefSeq" id="WP_136381147.1">
    <property type="nucleotide sequence ID" value="NZ_SLUB01000048.1"/>
</dbReference>
<comment type="caution">
    <text evidence="1">The sequence shown here is derived from an EMBL/GenBank/DDBJ whole genome shotgun (WGS) entry which is preliminary data.</text>
</comment>
<dbReference type="CDD" id="cd07067">
    <property type="entry name" value="HP_PGM_like"/>
    <property type="match status" value="1"/>
</dbReference>
<dbReference type="Proteomes" id="UP000306477">
    <property type="component" value="Unassembled WGS sequence"/>
</dbReference>
<evidence type="ECO:0000313" key="2">
    <source>
        <dbReference type="Proteomes" id="UP000306477"/>
    </source>
</evidence>
<accession>A0A4S3PLQ4</accession>
<proteinExistence type="predicted"/>
<dbReference type="GO" id="GO:0016791">
    <property type="term" value="F:phosphatase activity"/>
    <property type="evidence" value="ECO:0007669"/>
    <property type="project" value="TreeGrafter"/>
</dbReference>
<gene>
    <name evidence="1" type="ORF">E1I69_19010</name>
</gene>